<dbReference type="InterPro" id="IPR002842">
    <property type="entry name" value="ATPase_V1_Esu"/>
</dbReference>
<evidence type="ECO:0000256" key="2">
    <source>
        <dbReference type="ARBA" id="ARBA00022448"/>
    </source>
</evidence>
<dbReference type="Pfam" id="PF01991">
    <property type="entry name" value="vATP-synt_E"/>
    <property type="match status" value="2"/>
</dbReference>
<reference evidence="5" key="2">
    <citation type="submission" date="2025-08" db="UniProtKB">
        <authorList>
            <consortium name="Ensembl"/>
        </authorList>
    </citation>
    <scope>IDENTIFICATION</scope>
</reference>
<protein>
    <submittedName>
        <fullName evidence="5">ATPase H+ transporting V1 subunit E1</fullName>
    </submittedName>
</protein>
<evidence type="ECO:0000256" key="3">
    <source>
        <dbReference type="ARBA" id="ARBA00023065"/>
    </source>
</evidence>
<dbReference type="AlphaFoldDB" id="A0A8C2SGD5"/>
<dbReference type="Gene3D" id="6.10.250.1620">
    <property type="match status" value="1"/>
</dbReference>
<evidence type="ECO:0000256" key="1">
    <source>
        <dbReference type="ARBA" id="ARBA00005901"/>
    </source>
</evidence>
<name>A0A8C2SGD5_CAPHI</name>
<gene>
    <name evidence="5" type="primary">ATP6V1E1</name>
</gene>
<evidence type="ECO:0000313" key="5">
    <source>
        <dbReference type="Ensembl" id="ENSCHIP00010042623.1"/>
    </source>
</evidence>
<comment type="function">
    <text evidence="4">Subunit of the V1 complex of vacuolar(H+)-ATPase (V-ATPase), a multisubunit enzyme composed of a peripheral complex (V1) that hydrolyzes ATP and a membrane integral complex (V0) that translocates protons. V-ATPase is responsible for acidifying and maintaining the pH of intracellular compartments and in some cell types, is targeted to the plasma membrane, where it is responsible for acidifying the extracellular environment.</text>
</comment>
<dbReference type="Gene3D" id="3.30.2320.30">
    <property type="entry name" value="ATP synthase, E subunit, C-terminal"/>
    <property type="match status" value="2"/>
</dbReference>
<dbReference type="InterPro" id="IPR038495">
    <property type="entry name" value="ATPase_E_C"/>
</dbReference>
<dbReference type="Ensembl" id="ENSCHIT00010059231.1">
    <property type="protein sequence ID" value="ENSCHIP00010042623.1"/>
    <property type="gene ID" value="ENSCHIG00010031031.1"/>
</dbReference>
<accession>A0A8C2SGD5</accession>
<dbReference type="SUPFAM" id="SSF160527">
    <property type="entry name" value="V-type ATPase subunit E-like"/>
    <property type="match status" value="1"/>
</dbReference>
<evidence type="ECO:0000256" key="4">
    <source>
        <dbReference type="ARBA" id="ARBA00045737"/>
    </source>
</evidence>
<proteinExistence type="inferred from homology"/>
<keyword evidence="3" id="KW-0406">Ion transport</keyword>
<dbReference type="GO" id="GO:0046961">
    <property type="term" value="F:proton-transporting ATPase activity, rotational mechanism"/>
    <property type="evidence" value="ECO:0007669"/>
    <property type="project" value="InterPro"/>
</dbReference>
<keyword evidence="2" id="KW-0813">Transport</keyword>
<sequence>MALSDADVQKQIKHMMAFIEQEANEKAEEIDAKAEEEFNIEKGRLVQTQRLKIMEYYEKKEKQIEQQKKIQMSNLMNQARLKVLRARDDLITASSCSQKDLLNEAKQRLSKVVKDTTRYQVLLDGLVLQGLYQLLEPRMIVRCRKQDFPLVKNFPSSKLNSISVSLWQPHPAAGGSVSRGCSSAPAAVQKAIPVYKVATKRDVDVQIDQEAYLPEEIAGGVEVYNGDRKIKVSNTLESRLDLIAQQMMPEVRGALFGANANRKFLD</sequence>
<reference evidence="5" key="1">
    <citation type="submission" date="2019-03" db="EMBL/GenBank/DDBJ databases">
        <title>Genome sequencing and reference-guided assembly of Black Bengal Goat (Capra hircus).</title>
        <authorList>
            <person name="Siddiki A.Z."/>
            <person name="Baten A."/>
            <person name="Billah M."/>
            <person name="Alam M.A.U."/>
            <person name="Shawrob K.S.M."/>
            <person name="Saha S."/>
            <person name="Chowdhury M."/>
            <person name="Rahman A.H."/>
            <person name="Stear M."/>
            <person name="Miah G."/>
            <person name="Das G.B."/>
            <person name="Hossain M.M."/>
            <person name="Kumkum M."/>
            <person name="Islam M.S."/>
            <person name="Mollah A.M."/>
            <person name="Ahsan A."/>
            <person name="Tusar F."/>
            <person name="Khan M.K.I."/>
        </authorList>
    </citation>
    <scope>NUCLEOTIDE SEQUENCE [LARGE SCALE GENOMIC DNA]</scope>
</reference>
<dbReference type="HAMAP" id="MF_00311">
    <property type="entry name" value="ATP_synth_E_arch"/>
    <property type="match status" value="1"/>
</dbReference>
<dbReference type="GO" id="GO:0033178">
    <property type="term" value="C:proton-transporting two-sector ATPase complex, catalytic domain"/>
    <property type="evidence" value="ECO:0007669"/>
    <property type="project" value="InterPro"/>
</dbReference>
<dbReference type="PANTHER" id="PTHR45715">
    <property type="entry name" value="ATPASE H+-TRANSPORTING V1 SUBUNIT E1A-RELATED"/>
    <property type="match status" value="1"/>
</dbReference>
<comment type="similarity">
    <text evidence="1">Belongs to the V-ATPase E subunit family.</text>
</comment>
<organism evidence="5">
    <name type="scientific">Capra hircus</name>
    <name type="common">Goat</name>
    <dbReference type="NCBI Taxonomy" id="9925"/>
    <lineage>
        <taxon>Eukaryota</taxon>
        <taxon>Metazoa</taxon>
        <taxon>Chordata</taxon>
        <taxon>Craniata</taxon>
        <taxon>Vertebrata</taxon>
        <taxon>Euteleostomi</taxon>
        <taxon>Mammalia</taxon>
        <taxon>Eutheria</taxon>
        <taxon>Laurasiatheria</taxon>
        <taxon>Artiodactyla</taxon>
        <taxon>Ruminantia</taxon>
        <taxon>Pecora</taxon>
        <taxon>Bovidae</taxon>
        <taxon>Caprinae</taxon>
        <taxon>Capra</taxon>
    </lineage>
</organism>